<dbReference type="EMBL" id="AP022613">
    <property type="protein sequence ID" value="BBZ42480.1"/>
    <property type="molecule type" value="Genomic_DNA"/>
</dbReference>
<evidence type="ECO:0000313" key="3">
    <source>
        <dbReference type="Proteomes" id="UP000467385"/>
    </source>
</evidence>
<keyword evidence="1" id="KW-0238">DNA-binding</keyword>
<dbReference type="PRINTS" id="PR00455">
    <property type="entry name" value="HTHTETR"/>
</dbReference>
<dbReference type="RefSeq" id="WP_085234008.1">
    <property type="nucleotide sequence ID" value="NZ_AP022613.1"/>
</dbReference>
<dbReference type="Pfam" id="PF00440">
    <property type="entry name" value="TetR_N"/>
    <property type="match status" value="1"/>
</dbReference>
<dbReference type="PANTHER" id="PTHR30055">
    <property type="entry name" value="HTH-TYPE TRANSCRIPTIONAL REGULATOR RUTR"/>
    <property type="match status" value="1"/>
</dbReference>
<keyword evidence="3" id="KW-1185">Reference proteome</keyword>
<organism evidence="2 3">
    <name type="scientific">Mycobacterium conspicuum</name>
    <dbReference type="NCBI Taxonomy" id="44010"/>
    <lineage>
        <taxon>Bacteria</taxon>
        <taxon>Bacillati</taxon>
        <taxon>Actinomycetota</taxon>
        <taxon>Actinomycetes</taxon>
        <taxon>Mycobacteriales</taxon>
        <taxon>Mycobacteriaceae</taxon>
        <taxon>Mycobacterium</taxon>
    </lineage>
</organism>
<dbReference type="GO" id="GO:0003700">
    <property type="term" value="F:DNA-binding transcription factor activity"/>
    <property type="evidence" value="ECO:0007669"/>
    <property type="project" value="TreeGrafter"/>
</dbReference>
<reference evidence="2 3" key="1">
    <citation type="journal article" date="2019" name="Emerg. Microbes Infect.">
        <title>Comprehensive subspecies identification of 175 nontuberculous mycobacteria species based on 7547 genomic profiles.</title>
        <authorList>
            <person name="Matsumoto Y."/>
            <person name="Kinjo T."/>
            <person name="Motooka D."/>
            <person name="Nabeya D."/>
            <person name="Jung N."/>
            <person name="Uechi K."/>
            <person name="Horii T."/>
            <person name="Iida T."/>
            <person name="Fujita J."/>
            <person name="Nakamura S."/>
        </authorList>
    </citation>
    <scope>NUCLEOTIDE SEQUENCE [LARGE SCALE GENOMIC DNA]</scope>
    <source>
        <strain evidence="2 3">JCM 14738</strain>
    </source>
</reference>
<protein>
    <submittedName>
        <fullName evidence="2">Uncharacterized protein</fullName>
    </submittedName>
</protein>
<dbReference type="InterPro" id="IPR009057">
    <property type="entry name" value="Homeodomain-like_sf"/>
</dbReference>
<evidence type="ECO:0000313" key="2">
    <source>
        <dbReference type="EMBL" id="BBZ42480.1"/>
    </source>
</evidence>
<dbReference type="SUPFAM" id="SSF48498">
    <property type="entry name" value="Tetracyclin repressor-like, C-terminal domain"/>
    <property type="match status" value="1"/>
</dbReference>
<dbReference type="InterPro" id="IPR036271">
    <property type="entry name" value="Tet_transcr_reg_TetR-rel_C_sf"/>
</dbReference>
<dbReference type="PANTHER" id="PTHR30055:SF226">
    <property type="entry name" value="HTH-TYPE TRANSCRIPTIONAL REGULATOR PKSA"/>
    <property type="match status" value="1"/>
</dbReference>
<proteinExistence type="predicted"/>
<gene>
    <name evidence="2" type="ORF">MCNS_55430</name>
</gene>
<dbReference type="InterPro" id="IPR050109">
    <property type="entry name" value="HTH-type_TetR-like_transc_reg"/>
</dbReference>
<dbReference type="InterPro" id="IPR001647">
    <property type="entry name" value="HTH_TetR"/>
</dbReference>
<dbReference type="SUPFAM" id="SSF46689">
    <property type="entry name" value="Homeodomain-like"/>
    <property type="match status" value="1"/>
</dbReference>
<dbReference type="AlphaFoldDB" id="A0A1X1T628"/>
<accession>A0A1X1T628</accession>
<evidence type="ECO:0000256" key="1">
    <source>
        <dbReference type="ARBA" id="ARBA00023125"/>
    </source>
</evidence>
<name>A0A1X1T628_9MYCO</name>
<dbReference type="PROSITE" id="PS50977">
    <property type="entry name" value="HTH_TETR_2"/>
    <property type="match status" value="1"/>
</dbReference>
<sequence>MTVAASPLGRPVGADSAQTRRRIITAAMRCVAQAGYSQATIREIARAADMTSGSLYHYFANKSDLFSATGEEIEQIVLPRLRAAIAHTDDVVDRLDAVLDESKRLIVDYPYLTPFLRAMRAHSTAQAGSKALRDVVTEVVEDARVKGRLSVETDAGAAVEAICALTRGLSEQAASLSPRAYDATLNAAKKLIRGSLFARPSQR</sequence>
<dbReference type="Proteomes" id="UP000467385">
    <property type="component" value="Chromosome"/>
</dbReference>
<dbReference type="Gene3D" id="1.10.357.10">
    <property type="entry name" value="Tetracycline Repressor, domain 2"/>
    <property type="match status" value="1"/>
</dbReference>
<dbReference type="OrthoDB" id="3426391at2"/>
<dbReference type="GO" id="GO:0000976">
    <property type="term" value="F:transcription cis-regulatory region binding"/>
    <property type="evidence" value="ECO:0007669"/>
    <property type="project" value="TreeGrafter"/>
</dbReference>
<dbReference type="STRING" id="44010.AWC00_17685"/>